<dbReference type="InterPro" id="IPR011010">
    <property type="entry name" value="DNA_brk_join_enz"/>
</dbReference>
<dbReference type="GO" id="GO:0003677">
    <property type="term" value="F:DNA binding"/>
    <property type="evidence" value="ECO:0007669"/>
    <property type="project" value="InterPro"/>
</dbReference>
<feature type="region of interest" description="Disordered" evidence="2">
    <location>
        <begin position="52"/>
        <end position="91"/>
    </location>
</feature>
<gene>
    <name evidence="3" type="ORF">AWC38_SpisGene16061</name>
</gene>
<evidence type="ECO:0000313" key="4">
    <source>
        <dbReference type="Proteomes" id="UP000225706"/>
    </source>
</evidence>
<dbReference type="PANTHER" id="PTHR34239">
    <property type="entry name" value="APPLE DOMAIN-CONTAINING PROTEIN"/>
    <property type="match status" value="1"/>
</dbReference>
<sequence>MGDSNSAAPEMDESHEDTSRISQSAKEGSLNKAIFSINENMAKMAAIFENMCDTKGPPAKKRKARGEDSMSASDPESEEEAGPSTSHHMDDNVSLYASDELEDDDAVKGLTESNKNPKKVTDQKSSKGKMLNSLADAYDTEDATGDDLDEDVTTLVKKRWGKKLNPDKIKTIVEKHKRPANCPELKQIKVNREIWAQLNARQRKADLQIANLQQLVNKTAIINLQTLQWITANAENTPELINNLADTIDVQHGKITIREEARVLGKLVSSFPGVMHGPLYYRQLEADKTAALKRNKGNFDSYMTLSHGTLQELQWWVRIVGFSFNVIYHPKPELLITTDASLLGPSRTIGPMPLRKERSQLLLTYIKARDPVSRDTVSRWRKAVMKSTGIDITAYSAHSIRSASTSSCKAKGLAIQEILKAAGWLNSGTFARFYEKPVDRAANFGHTLLE</sequence>
<dbReference type="GO" id="GO:0006310">
    <property type="term" value="P:DNA recombination"/>
    <property type="evidence" value="ECO:0007669"/>
    <property type="project" value="UniProtKB-KW"/>
</dbReference>
<evidence type="ECO:0008006" key="5">
    <source>
        <dbReference type="Google" id="ProtNLM"/>
    </source>
</evidence>
<feature type="region of interest" description="Disordered" evidence="2">
    <location>
        <begin position="1"/>
        <end position="29"/>
    </location>
</feature>
<comment type="caution">
    <text evidence="3">The sequence shown here is derived from an EMBL/GenBank/DDBJ whole genome shotgun (WGS) entry which is preliminary data.</text>
</comment>
<reference evidence="3" key="1">
    <citation type="journal article" date="2017" name="J. ISSAAS">
        <title>Comparative analysis of the genomes of Stylophora pistillata and Acropora digitifera provides evidence for extensive differences between species of corals.</title>
        <authorList>
            <person name="Voolstra C.R."/>
            <person name="Li Y."/>
            <person name="Liew Y.J."/>
            <person name="Baumgarten S."/>
            <person name="Zoccola D."/>
            <person name="Flot J.-F."/>
            <person name="Tambutte S."/>
            <person name="Allemand D."/>
            <person name="Aranda M."/>
        </authorList>
    </citation>
    <scope>NUCLEOTIDE SEQUENCE</scope>
    <source>
        <strain evidence="3">CSM Monaco</strain>
        <tissue evidence="3">Whole animal</tissue>
    </source>
</reference>
<dbReference type="InterPro" id="IPR013762">
    <property type="entry name" value="Integrase-like_cat_sf"/>
</dbReference>
<dbReference type="SUPFAM" id="SSF56349">
    <property type="entry name" value="DNA breaking-rejoining enzymes"/>
    <property type="match status" value="1"/>
</dbReference>
<keyword evidence="4" id="KW-1185">Reference proteome</keyword>
<keyword evidence="1" id="KW-0233">DNA recombination</keyword>
<organism evidence="3 4">
    <name type="scientific">Stylophora pistillata</name>
    <name type="common">Smooth cauliflower coral</name>
    <dbReference type="NCBI Taxonomy" id="50429"/>
    <lineage>
        <taxon>Eukaryota</taxon>
        <taxon>Metazoa</taxon>
        <taxon>Cnidaria</taxon>
        <taxon>Anthozoa</taxon>
        <taxon>Hexacorallia</taxon>
        <taxon>Scleractinia</taxon>
        <taxon>Astrocoeniina</taxon>
        <taxon>Pocilloporidae</taxon>
        <taxon>Stylophora</taxon>
    </lineage>
</organism>
<feature type="region of interest" description="Disordered" evidence="2">
    <location>
        <begin position="108"/>
        <end position="128"/>
    </location>
</feature>
<dbReference type="PANTHER" id="PTHR34239:SF2">
    <property type="entry name" value="TRANSPOSABLE ELEMENT P TRANSPOSASE_THAP9 CONSERVED DOMAIN-CONTAINING PROTEIN"/>
    <property type="match status" value="1"/>
</dbReference>
<dbReference type="Gene3D" id="1.10.443.10">
    <property type="entry name" value="Intergrase catalytic core"/>
    <property type="match status" value="1"/>
</dbReference>
<dbReference type="AlphaFoldDB" id="A0A2B4RTJ1"/>
<dbReference type="Proteomes" id="UP000225706">
    <property type="component" value="Unassembled WGS sequence"/>
</dbReference>
<evidence type="ECO:0000313" key="3">
    <source>
        <dbReference type="EMBL" id="PFX19542.1"/>
    </source>
</evidence>
<evidence type="ECO:0000256" key="1">
    <source>
        <dbReference type="ARBA" id="ARBA00023172"/>
    </source>
</evidence>
<proteinExistence type="predicted"/>
<name>A0A2B4RTJ1_STYPI</name>
<dbReference type="EMBL" id="LSMT01000356">
    <property type="protein sequence ID" value="PFX19542.1"/>
    <property type="molecule type" value="Genomic_DNA"/>
</dbReference>
<accession>A0A2B4RTJ1</accession>
<protein>
    <recommendedName>
        <fullName evidence="5">Tyr recombinase domain-containing protein</fullName>
    </recommendedName>
</protein>
<dbReference type="GO" id="GO:0015074">
    <property type="term" value="P:DNA integration"/>
    <property type="evidence" value="ECO:0007669"/>
    <property type="project" value="InterPro"/>
</dbReference>
<evidence type="ECO:0000256" key="2">
    <source>
        <dbReference type="SAM" id="MobiDB-lite"/>
    </source>
</evidence>